<dbReference type="HOGENOM" id="CLU_2351635_0_0_10"/>
<feature type="non-terminal residue" evidence="1">
    <location>
        <position position="1"/>
    </location>
</feature>
<accession>C9LJ65</accession>
<proteinExistence type="predicted"/>
<organism evidence="1 2">
    <name type="scientific">Alloprevotella tannerae ATCC 51259</name>
    <dbReference type="NCBI Taxonomy" id="626522"/>
    <lineage>
        <taxon>Bacteria</taxon>
        <taxon>Pseudomonadati</taxon>
        <taxon>Bacteroidota</taxon>
        <taxon>Bacteroidia</taxon>
        <taxon>Bacteroidales</taxon>
        <taxon>Prevotellaceae</taxon>
        <taxon>Alloprevotella</taxon>
    </lineage>
</organism>
<reference evidence="1" key="1">
    <citation type="submission" date="2009-09" db="EMBL/GenBank/DDBJ databases">
        <authorList>
            <person name="Weinstock G."/>
            <person name="Sodergren E."/>
            <person name="Clifton S."/>
            <person name="Fulton L."/>
            <person name="Fulton B."/>
            <person name="Courtney L."/>
            <person name="Fronick C."/>
            <person name="Harrison M."/>
            <person name="Strong C."/>
            <person name="Farmer C."/>
            <person name="Delahaunty K."/>
            <person name="Markovic C."/>
            <person name="Hall O."/>
            <person name="Minx P."/>
            <person name="Tomlinson C."/>
            <person name="Mitreva M."/>
            <person name="Nelson J."/>
            <person name="Hou S."/>
            <person name="Wollam A."/>
            <person name="Pepin K.H."/>
            <person name="Johnson M."/>
            <person name="Bhonagiri V."/>
            <person name="Nash W.E."/>
            <person name="Warren W."/>
            <person name="Chinwalla A."/>
            <person name="Mardis E.R."/>
            <person name="Wilson R.K."/>
        </authorList>
    </citation>
    <scope>NUCLEOTIDE SEQUENCE [LARGE SCALE GENOMIC DNA]</scope>
    <source>
        <strain evidence="1">ATCC 51259</strain>
    </source>
</reference>
<keyword evidence="2" id="KW-1185">Reference proteome</keyword>
<evidence type="ECO:0000313" key="2">
    <source>
        <dbReference type="Proteomes" id="UP000003460"/>
    </source>
</evidence>
<sequence length="96" mass="11044">KSKGDRHSWHTFHKAGIRKKVRELFFKFSTDVEEIEMFEIAKRIAVEQHKNGNHFCIAHSSLSIASFRVFGEGFESESAFLFNSNSYSLQKSSATQ</sequence>
<dbReference type="STRING" id="626522.GCWU000325_02277"/>
<dbReference type="EMBL" id="ACIJ02000025">
    <property type="protein sequence ID" value="EEX70824.1"/>
    <property type="molecule type" value="Genomic_DNA"/>
</dbReference>
<dbReference type="AlphaFoldDB" id="C9LJ65"/>
<protein>
    <submittedName>
        <fullName evidence="1">Uncharacterized protein</fullName>
    </submittedName>
</protein>
<evidence type="ECO:0000313" key="1">
    <source>
        <dbReference type="EMBL" id="EEX70824.1"/>
    </source>
</evidence>
<gene>
    <name evidence="1" type="ORF">GCWU000325_02277</name>
</gene>
<comment type="caution">
    <text evidence="1">The sequence shown here is derived from an EMBL/GenBank/DDBJ whole genome shotgun (WGS) entry which is preliminary data.</text>
</comment>
<dbReference type="Proteomes" id="UP000003460">
    <property type="component" value="Unassembled WGS sequence"/>
</dbReference>
<name>C9LJ65_9BACT</name>